<dbReference type="STRING" id="498211.CJA_2198"/>
<dbReference type="AlphaFoldDB" id="B3PJ86"/>
<evidence type="ECO:0000256" key="1">
    <source>
        <dbReference type="SAM" id="Phobius"/>
    </source>
</evidence>
<keyword evidence="1" id="KW-0812">Transmembrane</keyword>
<dbReference type="RefSeq" id="WP_012487798.1">
    <property type="nucleotide sequence ID" value="NC_010995.1"/>
</dbReference>
<dbReference type="Proteomes" id="UP000001036">
    <property type="component" value="Chromosome"/>
</dbReference>
<dbReference type="HOGENOM" id="CLU_123860_2_0_6"/>
<sequence length="127" mass="14192">MYLLLKHLHMTFVVLSFITFLLRGIWMLRGSRLLERKLVKILPHIINTILILSGIVLAVYLNMSPGSQPWLLAKIIGLVVYITLGVFAFKVASPTLRLGLWLAALVVFVQITSMAVHKNPLGLLAAF</sequence>
<keyword evidence="1" id="KW-1133">Transmembrane helix</keyword>
<dbReference type="OrthoDB" id="5588650at2"/>
<evidence type="ECO:0000313" key="2">
    <source>
        <dbReference type="EMBL" id="ACE85116.1"/>
    </source>
</evidence>
<organism evidence="2 3">
    <name type="scientific">Cellvibrio japonicus (strain Ueda107)</name>
    <name type="common">Pseudomonas fluorescens subsp. cellulosa</name>
    <dbReference type="NCBI Taxonomy" id="498211"/>
    <lineage>
        <taxon>Bacteria</taxon>
        <taxon>Pseudomonadati</taxon>
        <taxon>Pseudomonadota</taxon>
        <taxon>Gammaproteobacteria</taxon>
        <taxon>Cellvibrionales</taxon>
        <taxon>Cellvibrionaceae</taxon>
        <taxon>Cellvibrio</taxon>
    </lineage>
</organism>
<accession>B3PJ86</accession>
<proteinExistence type="predicted"/>
<gene>
    <name evidence="2" type="ordered locus">CJA_2198</name>
</gene>
<feature type="transmembrane region" description="Helical" evidence="1">
    <location>
        <begin position="98"/>
        <end position="117"/>
    </location>
</feature>
<dbReference type="Pfam" id="PF04247">
    <property type="entry name" value="SirB"/>
    <property type="match status" value="1"/>
</dbReference>
<dbReference type="EMBL" id="CP000934">
    <property type="protein sequence ID" value="ACE85116.1"/>
    <property type="molecule type" value="Genomic_DNA"/>
</dbReference>
<feature type="transmembrane region" description="Helical" evidence="1">
    <location>
        <begin position="41"/>
        <end position="63"/>
    </location>
</feature>
<dbReference type="eggNOG" id="COG3094">
    <property type="taxonomic scope" value="Bacteria"/>
</dbReference>
<feature type="transmembrane region" description="Helical" evidence="1">
    <location>
        <begin position="69"/>
        <end position="89"/>
    </location>
</feature>
<dbReference type="PANTHER" id="PTHR39594:SF1">
    <property type="entry name" value="PROTEIN YCHQ"/>
    <property type="match status" value="1"/>
</dbReference>
<dbReference type="GO" id="GO:0005886">
    <property type="term" value="C:plasma membrane"/>
    <property type="evidence" value="ECO:0007669"/>
    <property type="project" value="TreeGrafter"/>
</dbReference>
<feature type="transmembrane region" description="Helical" evidence="1">
    <location>
        <begin position="12"/>
        <end position="29"/>
    </location>
</feature>
<keyword evidence="1" id="KW-0472">Membrane</keyword>
<evidence type="ECO:0000313" key="3">
    <source>
        <dbReference type="Proteomes" id="UP000001036"/>
    </source>
</evidence>
<dbReference type="PIRSF" id="PIRSF005610">
    <property type="entry name" value="SirB"/>
    <property type="match status" value="1"/>
</dbReference>
<name>B3PJ86_CELJU</name>
<dbReference type="InterPro" id="IPR007360">
    <property type="entry name" value="SirB"/>
</dbReference>
<dbReference type="KEGG" id="cja:CJA_2198"/>
<dbReference type="PANTHER" id="PTHR39594">
    <property type="entry name" value="PROTEIN YCHQ"/>
    <property type="match status" value="1"/>
</dbReference>
<reference evidence="2 3" key="1">
    <citation type="journal article" date="2008" name="J. Bacteriol.">
        <title>Insights into plant cell wall degradation from the genome sequence of the soil bacterium Cellvibrio japonicus.</title>
        <authorList>
            <person name="Deboy R.T."/>
            <person name="Mongodin E.F."/>
            <person name="Fouts D.E."/>
            <person name="Tailford L.E."/>
            <person name="Khouri H."/>
            <person name="Emerson J.B."/>
            <person name="Mohamoud Y."/>
            <person name="Watkins K."/>
            <person name="Henrissat B."/>
            <person name="Gilbert H.J."/>
            <person name="Nelson K.E."/>
        </authorList>
    </citation>
    <scope>NUCLEOTIDE SEQUENCE [LARGE SCALE GENOMIC DNA]</scope>
    <source>
        <strain evidence="2 3">Ueda107</strain>
    </source>
</reference>
<keyword evidence="3" id="KW-1185">Reference proteome</keyword>
<protein>
    <submittedName>
        <fullName evidence="2">Putative membrane protein</fullName>
    </submittedName>
</protein>